<dbReference type="RefSeq" id="XP_052747829.1">
    <property type="nucleotide sequence ID" value="XM_052891869.1"/>
</dbReference>
<organism evidence="1 2">
    <name type="scientific">Galleria mellonella</name>
    <name type="common">Greater wax moth</name>
    <dbReference type="NCBI Taxonomy" id="7137"/>
    <lineage>
        <taxon>Eukaryota</taxon>
        <taxon>Metazoa</taxon>
        <taxon>Ecdysozoa</taxon>
        <taxon>Arthropoda</taxon>
        <taxon>Hexapoda</taxon>
        <taxon>Insecta</taxon>
        <taxon>Pterygota</taxon>
        <taxon>Neoptera</taxon>
        <taxon>Endopterygota</taxon>
        <taxon>Lepidoptera</taxon>
        <taxon>Glossata</taxon>
        <taxon>Ditrysia</taxon>
        <taxon>Pyraloidea</taxon>
        <taxon>Pyralidae</taxon>
        <taxon>Galleriinae</taxon>
        <taxon>Galleria</taxon>
    </lineage>
</organism>
<sequence length="307" mass="34861">MREPGLALEVKPASGVLSGLSRMELTVRVYADCWGLYRDQVIIQIEHLEPIIIDVWVEAVGAPLHFSIKQPDDESPTLWMSASDAHRTVRARNTSRSRLDVHAYIIREHEHLQEQLPFRLYLRFFDVPSRVEPQVCTIEPNTVNSWNVTLVPSDHGMLASNTTLLLRCVPLDNFGKDWYRPDPKPQLVHLKQAARDGHLRLPCREVSVKLCALDLPFSDVMRVRKSFQVQNIGSGPLYVTAKTEAPWSIVQEENDDHARLCGTNCGCHPRMGNRLVNLPLHLEPRSSLEKNSKDVFLDLNMKAPGAR</sequence>
<dbReference type="PANTHER" id="PTHR46348:SF1">
    <property type="entry name" value="DELETED IN LUNG AND ESOPHAGEAL CANCER PROTEIN 1"/>
    <property type="match status" value="1"/>
</dbReference>
<dbReference type="PANTHER" id="PTHR46348">
    <property type="entry name" value="DELETED IN LUNG AND ESOPHAGEAL CANCER PROTEIN 1"/>
    <property type="match status" value="1"/>
</dbReference>
<protein>
    <submittedName>
        <fullName evidence="2">Uncharacterized protein LOC116413117</fullName>
    </submittedName>
</protein>
<gene>
    <name evidence="2" type="primary">LOC116413117</name>
</gene>
<accession>A0ABM3M8Q5</accession>
<keyword evidence="1" id="KW-1185">Reference proteome</keyword>
<name>A0ABM3M8Q5_GALME</name>
<proteinExistence type="predicted"/>
<dbReference type="GeneID" id="116413117"/>
<evidence type="ECO:0000313" key="1">
    <source>
        <dbReference type="Proteomes" id="UP001652740"/>
    </source>
</evidence>
<evidence type="ECO:0000313" key="2">
    <source>
        <dbReference type="RefSeq" id="XP_052747829.1"/>
    </source>
</evidence>
<reference evidence="2" key="1">
    <citation type="submission" date="2025-08" db="UniProtKB">
        <authorList>
            <consortium name="RefSeq"/>
        </authorList>
    </citation>
    <scope>IDENTIFICATION</scope>
    <source>
        <tissue evidence="2">Whole larvae</tissue>
    </source>
</reference>
<dbReference type="InterPro" id="IPR033304">
    <property type="entry name" value="DLEC1"/>
</dbReference>
<dbReference type="Proteomes" id="UP001652740">
    <property type="component" value="Unplaced"/>
</dbReference>